<gene>
    <name evidence="2" type="ORF">HQN59_00730</name>
</gene>
<dbReference type="EMBL" id="JABWMJ010000001">
    <property type="protein sequence ID" value="NUZ04275.1"/>
    <property type="molecule type" value="Genomic_DNA"/>
</dbReference>
<keyword evidence="3" id="KW-1185">Reference proteome</keyword>
<dbReference type="GO" id="GO:0004197">
    <property type="term" value="F:cysteine-type endopeptidase activity"/>
    <property type="evidence" value="ECO:0007669"/>
    <property type="project" value="InterPro"/>
</dbReference>
<dbReference type="Gene3D" id="3.40.50.1460">
    <property type="match status" value="1"/>
</dbReference>
<dbReference type="PANTHER" id="PTHR48104">
    <property type="entry name" value="METACASPASE-4"/>
    <property type="match status" value="1"/>
</dbReference>
<reference evidence="2 3" key="1">
    <citation type="submission" date="2020-06" db="EMBL/GenBank/DDBJ databases">
        <title>Schlegella sp. ID0723 isolated from air conditioner.</title>
        <authorList>
            <person name="Kim D.Y."/>
            <person name="Kim D.-U."/>
        </authorList>
    </citation>
    <scope>NUCLEOTIDE SEQUENCE [LARGE SCALE GENOMIC DNA]</scope>
    <source>
        <strain evidence="2 3">ID0723</strain>
    </source>
</reference>
<dbReference type="InterPro" id="IPR011600">
    <property type="entry name" value="Pept_C14_caspase"/>
</dbReference>
<dbReference type="GO" id="GO:0005737">
    <property type="term" value="C:cytoplasm"/>
    <property type="evidence" value="ECO:0007669"/>
    <property type="project" value="TreeGrafter"/>
</dbReference>
<dbReference type="AlphaFoldDB" id="A0A7Y6NJE2"/>
<accession>A0A7Y6NJE2</accession>
<dbReference type="Proteomes" id="UP000529637">
    <property type="component" value="Unassembled WGS sequence"/>
</dbReference>
<evidence type="ECO:0000313" key="3">
    <source>
        <dbReference type="Proteomes" id="UP000529637"/>
    </source>
</evidence>
<evidence type="ECO:0000313" key="2">
    <source>
        <dbReference type="EMBL" id="NUZ04275.1"/>
    </source>
</evidence>
<name>A0A7Y6NJE2_9BURK</name>
<sequence length="303" mass="32412">MATKALPAKKAARPQALSLHIGLNAVSPAAYAGWSGPLAACEFDANDMAAIATSKGMKATTLLTRRATRDAVLKAMRAASSTLGAGDFFFLTYSGHGGQIPDVSGEEVDKKDETWCLFDGQLIDDELYLELSRFKAGVRVLVLSDSCHSGTVTRNAMMPVKTEPSQRPKLMPPAVAMRTYRDHQAFYDGLQLDVAKAAGDRPVDPDSALAQVAVSNRLGAIVKQFAPAVVLISGCQDNQTSMDGEHNGAFTEQLLAVWEQGRFKGNYASLHARIRSRLPPTQSPNLFALGDAAAFLAQAPFTV</sequence>
<comment type="caution">
    <text evidence="2">The sequence shown here is derived from an EMBL/GenBank/DDBJ whole genome shotgun (WGS) entry which is preliminary data.</text>
</comment>
<dbReference type="PANTHER" id="PTHR48104:SF30">
    <property type="entry name" value="METACASPASE-1"/>
    <property type="match status" value="1"/>
</dbReference>
<dbReference type="InterPro" id="IPR050452">
    <property type="entry name" value="Metacaspase"/>
</dbReference>
<feature type="domain" description="Peptidase C14 caspase" evidence="1">
    <location>
        <begin position="29"/>
        <end position="286"/>
    </location>
</feature>
<protein>
    <submittedName>
        <fullName evidence="2">Caspase family protein</fullName>
    </submittedName>
</protein>
<evidence type="ECO:0000259" key="1">
    <source>
        <dbReference type="Pfam" id="PF00656"/>
    </source>
</evidence>
<proteinExistence type="predicted"/>
<dbReference type="Pfam" id="PF00656">
    <property type="entry name" value="Peptidase_C14"/>
    <property type="match status" value="1"/>
</dbReference>
<organism evidence="2 3">
    <name type="scientific">Piscinibacter koreensis</name>
    <dbReference type="NCBI Taxonomy" id="2742824"/>
    <lineage>
        <taxon>Bacteria</taxon>
        <taxon>Pseudomonadati</taxon>
        <taxon>Pseudomonadota</taxon>
        <taxon>Betaproteobacteria</taxon>
        <taxon>Burkholderiales</taxon>
        <taxon>Sphaerotilaceae</taxon>
        <taxon>Piscinibacter</taxon>
    </lineage>
</organism>
<dbReference type="GO" id="GO:0006508">
    <property type="term" value="P:proteolysis"/>
    <property type="evidence" value="ECO:0007669"/>
    <property type="project" value="InterPro"/>
</dbReference>
<dbReference type="RefSeq" id="WP_176065105.1">
    <property type="nucleotide sequence ID" value="NZ_JABWMJ010000001.1"/>
</dbReference>